<reference evidence="1" key="2">
    <citation type="submission" date="2023-06" db="EMBL/GenBank/DDBJ databases">
        <authorList>
            <person name="Ma L."/>
            <person name="Liu K.-W."/>
            <person name="Li Z."/>
            <person name="Hsiao Y.-Y."/>
            <person name="Qi Y."/>
            <person name="Fu T."/>
            <person name="Tang G."/>
            <person name="Zhang D."/>
            <person name="Sun W.-H."/>
            <person name="Liu D.-K."/>
            <person name="Li Y."/>
            <person name="Chen G.-Z."/>
            <person name="Liu X.-D."/>
            <person name="Liao X.-Y."/>
            <person name="Jiang Y.-T."/>
            <person name="Yu X."/>
            <person name="Hao Y."/>
            <person name="Huang J."/>
            <person name="Zhao X.-W."/>
            <person name="Ke S."/>
            <person name="Chen Y.-Y."/>
            <person name="Wu W.-L."/>
            <person name="Hsu J.-L."/>
            <person name="Lin Y.-F."/>
            <person name="Huang M.-D."/>
            <person name="Li C.-Y."/>
            <person name="Huang L."/>
            <person name="Wang Z.-W."/>
            <person name="Zhao X."/>
            <person name="Zhong W.-Y."/>
            <person name="Peng D.-H."/>
            <person name="Ahmad S."/>
            <person name="Lan S."/>
            <person name="Zhang J.-S."/>
            <person name="Tsai W.-C."/>
            <person name="Van De Peer Y."/>
            <person name="Liu Z.-J."/>
        </authorList>
    </citation>
    <scope>NUCLEOTIDE SEQUENCE</scope>
    <source>
        <strain evidence="1">CP</strain>
        <tissue evidence="1">Leaves</tissue>
    </source>
</reference>
<dbReference type="EMBL" id="JAUJYO010000005">
    <property type="protein sequence ID" value="KAK1316945.1"/>
    <property type="molecule type" value="Genomic_DNA"/>
</dbReference>
<evidence type="ECO:0000313" key="2">
    <source>
        <dbReference type="Proteomes" id="UP001180020"/>
    </source>
</evidence>
<gene>
    <name evidence="1" type="ORF">QJS10_CPA05g01305</name>
</gene>
<comment type="caution">
    <text evidence="1">The sequence shown here is derived from an EMBL/GenBank/DDBJ whole genome shotgun (WGS) entry which is preliminary data.</text>
</comment>
<dbReference type="AlphaFoldDB" id="A0AAV9ETS7"/>
<proteinExistence type="predicted"/>
<name>A0AAV9ETS7_ACOCL</name>
<evidence type="ECO:0000313" key="1">
    <source>
        <dbReference type="EMBL" id="KAK1316945.1"/>
    </source>
</evidence>
<protein>
    <submittedName>
        <fullName evidence="1">Uncharacterized protein</fullName>
    </submittedName>
</protein>
<dbReference type="Proteomes" id="UP001180020">
    <property type="component" value="Unassembled WGS sequence"/>
</dbReference>
<keyword evidence="2" id="KW-1185">Reference proteome</keyword>
<accession>A0AAV9ETS7</accession>
<sequence length="120" mass="13881">MRGGTTTEGDDELQRRYKHLQHDWDSYKKSKSTTTPTPSDIEHLMNISPGDLMSSLQSLSSSDSTVMMMEEEKEKDVVVEDPRIQRIVRQRKAVIASGELKARRLLESLDQEEEEMKRKQ</sequence>
<reference evidence="1" key="1">
    <citation type="journal article" date="2023" name="Nat. Commun.">
        <title>Diploid and tetraploid genomes of Acorus and the evolution of monocots.</title>
        <authorList>
            <person name="Ma L."/>
            <person name="Liu K.W."/>
            <person name="Li Z."/>
            <person name="Hsiao Y.Y."/>
            <person name="Qi Y."/>
            <person name="Fu T."/>
            <person name="Tang G.D."/>
            <person name="Zhang D."/>
            <person name="Sun W.H."/>
            <person name="Liu D.K."/>
            <person name="Li Y."/>
            <person name="Chen G.Z."/>
            <person name="Liu X.D."/>
            <person name="Liao X.Y."/>
            <person name="Jiang Y.T."/>
            <person name="Yu X."/>
            <person name="Hao Y."/>
            <person name="Huang J."/>
            <person name="Zhao X.W."/>
            <person name="Ke S."/>
            <person name="Chen Y.Y."/>
            <person name="Wu W.L."/>
            <person name="Hsu J.L."/>
            <person name="Lin Y.F."/>
            <person name="Huang M.D."/>
            <person name="Li C.Y."/>
            <person name="Huang L."/>
            <person name="Wang Z.W."/>
            <person name="Zhao X."/>
            <person name="Zhong W.Y."/>
            <person name="Peng D.H."/>
            <person name="Ahmad S."/>
            <person name="Lan S."/>
            <person name="Zhang J.S."/>
            <person name="Tsai W.C."/>
            <person name="Van de Peer Y."/>
            <person name="Liu Z.J."/>
        </authorList>
    </citation>
    <scope>NUCLEOTIDE SEQUENCE</scope>
    <source>
        <strain evidence="1">CP</strain>
    </source>
</reference>
<organism evidence="1 2">
    <name type="scientific">Acorus calamus</name>
    <name type="common">Sweet flag</name>
    <dbReference type="NCBI Taxonomy" id="4465"/>
    <lineage>
        <taxon>Eukaryota</taxon>
        <taxon>Viridiplantae</taxon>
        <taxon>Streptophyta</taxon>
        <taxon>Embryophyta</taxon>
        <taxon>Tracheophyta</taxon>
        <taxon>Spermatophyta</taxon>
        <taxon>Magnoliopsida</taxon>
        <taxon>Liliopsida</taxon>
        <taxon>Acoraceae</taxon>
        <taxon>Acorus</taxon>
    </lineage>
</organism>